<feature type="region of interest" description="Disordered" evidence="1">
    <location>
        <begin position="355"/>
        <end position="375"/>
    </location>
</feature>
<proteinExistence type="predicted"/>
<evidence type="ECO:0000256" key="1">
    <source>
        <dbReference type="SAM" id="MobiDB-lite"/>
    </source>
</evidence>
<dbReference type="AlphaFoldDB" id="A0AAN7WFB5"/>
<feature type="region of interest" description="Disordered" evidence="1">
    <location>
        <begin position="191"/>
        <end position="212"/>
    </location>
</feature>
<protein>
    <recommendedName>
        <fullName evidence="4">F-box domain-containing protein</fullName>
    </recommendedName>
</protein>
<evidence type="ECO:0000313" key="3">
    <source>
        <dbReference type="Proteomes" id="UP001310594"/>
    </source>
</evidence>
<gene>
    <name evidence="2" type="ORF">LTR97_000792</name>
</gene>
<dbReference type="EMBL" id="JAVRQU010000001">
    <property type="protein sequence ID" value="KAK5708252.1"/>
    <property type="molecule type" value="Genomic_DNA"/>
</dbReference>
<organism evidence="2 3">
    <name type="scientific">Elasticomyces elasticus</name>
    <dbReference type="NCBI Taxonomy" id="574655"/>
    <lineage>
        <taxon>Eukaryota</taxon>
        <taxon>Fungi</taxon>
        <taxon>Dikarya</taxon>
        <taxon>Ascomycota</taxon>
        <taxon>Pezizomycotina</taxon>
        <taxon>Dothideomycetes</taxon>
        <taxon>Dothideomycetidae</taxon>
        <taxon>Mycosphaerellales</taxon>
        <taxon>Teratosphaeriaceae</taxon>
        <taxon>Elasticomyces</taxon>
    </lineage>
</organism>
<feature type="region of interest" description="Disordered" evidence="1">
    <location>
        <begin position="1"/>
        <end position="46"/>
    </location>
</feature>
<dbReference type="Proteomes" id="UP001310594">
    <property type="component" value="Unassembled WGS sequence"/>
</dbReference>
<feature type="compositionally biased region" description="Polar residues" evidence="1">
    <location>
        <begin position="15"/>
        <end position="35"/>
    </location>
</feature>
<evidence type="ECO:0008006" key="4">
    <source>
        <dbReference type="Google" id="ProtNLM"/>
    </source>
</evidence>
<reference evidence="2" key="1">
    <citation type="submission" date="2023-08" db="EMBL/GenBank/DDBJ databases">
        <title>Black Yeasts Isolated from many extreme environments.</title>
        <authorList>
            <person name="Coleine C."/>
            <person name="Stajich J.E."/>
            <person name="Selbmann L."/>
        </authorList>
    </citation>
    <scope>NUCLEOTIDE SEQUENCE</scope>
    <source>
        <strain evidence="2">CCFEE 5810</strain>
    </source>
</reference>
<feature type="compositionally biased region" description="Polar residues" evidence="1">
    <location>
        <begin position="88"/>
        <end position="98"/>
    </location>
</feature>
<comment type="caution">
    <text evidence="2">The sequence shown here is derived from an EMBL/GenBank/DDBJ whole genome shotgun (WGS) entry which is preliminary data.</text>
</comment>
<feature type="region of interest" description="Disordered" evidence="1">
    <location>
        <begin position="59"/>
        <end position="115"/>
    </location>
</feature>
<accession>A0AAN7WFB5</accession>
<name>A0AAN7WFB5_9PEZI</name>
<evidence type="ECO:0000313" key="2">
    <source>
        <dbReference type="EMBL" id="KAK5708252.1"/>
    </source>
</evidence>
<sequence length="1107" mass="122112">MAAPTFYPDLPPPGSNNTPQAQSVAPLQGPTTMTYPSPPAPYAAHFGLGRHRRLLNTERSRSNSNSTASFNPQAAEFVPNMPTKRKASSSATPGNKNAPSGFGSGSGPSRMSSDPIIKASDLVPKTGDAHAQTHAHALIGAHSSANHSSEALQNFLREIQDDDEDEVAQYLHTPAPPPHNNASRLILRRSRTLSETTTRPLRMNKLVNPPSEPKTPRLAIMLVELPSSTAQTNRVRYLPLCSAASRGYGSTNPDHLMILPSHRDRILSFDRRGTSSVTWPAQELPAELFDWITQYLARDDVKAMRLVNHEFEKKVSRSLFHTSVVPFNTELYDMVGEEARVADVESKQQQQQVYEGKGKGKATTLPADLAQPPPHKPLAVVKGPLHWKNAARQHDNDRIYTGHGLRVFQGFGPHIRRFGMSFEVSEAQLLQLPVKKELDHVEAYFGDYDWPPPHYTRFSGLEGLEHTADETSRMKDAFGKLEIVQELGLSVESGLGWMSGPDVSVHARVFKRGSPVFGMGRGMLDQEVRDAERIWEGLMASQRSFEPSADGKEISVGFRELEGSARELEGLKGTVFGETERWAGVEGGRVLPDHVVLGGGDGRARLGVLYTSSSQADVPCLLESERVVVPDHLSKEQKEWLLETEWAQRAFVESYMLAIVDNPNVFGSVTSLNIAKFSSGLLPIIARRQFWAALPGLRDLTVWVSPDWRTVAKDKAGIPETTHKTPSAAVTLFYGVLRQRLSQLETLKKLDIGWCEGGEHAQGMFACNMSVLPAPITQLDKSLAPDGGNAVLLFKHISELTLHNCWITPVVLEGFVKMHADFKLQKLTLSSVSLTAHPRFTMPVQQPPNIINQIAPNAGGMQQPAAQQPPPWQIPQGHLAVPQNMAAWPAMNAQQLAQMHQQWQQLQMQQQIAGAAQFAQGAPANLPAGFNPFPAAPQIAQAPNIPTTHSQIPADLREGHREGSWPFILNRMFGGALCGDTPPASSAWDDNPVRPTTYIKTLVLESCGYIRIHSSQFDQSVIDTGMHSYTPWFRVRHATLRPLMMENKERHLGVVVQHMPVRELNALQVLWRLREGWEDAVEAEEPEFDGLLRGGTGRVSGTIIAED</sequence>